<dbReference type="RefSeq" id="WP_242852145.1">
    <property type="nucleotide sequence ID" value="NZ_JAOQJG010000005.1"/>
</dbReference>
<feature type="domain" description="SH3b" evidence="6">
    <location>
        <begin position="106"/>
        <end position="168"/>
    </location>
</feature>
<evidence type="ECO:0000256" key="3">
    <source>
        <dbReference type="ARBA" id="ARBA00022801"/>
    </source>
</evidence>
<evidence type="ECO:0000256" key="5">
    <source>
        <dbReference type="SAM" id="Phobius"/>
    </source>
</evidence>
<protein>
    <submittedName>
        <fullName evidence="8">NlpC/P60 family protein</fullName>
    </submittedName>
</protein>
<dbReference type="InterPro" id="IPR003646">
    <property type="entry name" value="SH3-like_bac-type"/>
</dbReference>
<dbReference type="Gene3D" id="2.30.30.40">
    <property type="entry name" value="SH3 Domains"/>
    <property type="match status" value="2"/>
</dbReference>
<sequence>MRHKIKKIVISYILSICCILSFTIGSFKSHNVYASYSRYITARSLTVRKKASIKGKVAGYYKKGTKVTCYSKSGNWTKVKYGSHKYYVSTKYLSTKKPSTATKSSTYIRYVTASSLTVRKKATTSSAKLGSYKKGTSITCYGNKSGWTTIKYSGKSAYVSSIYLSSTKPSKTNSTVSKGRQVANYAKQFIGNPYKWGGESLTRGADCSGFTMKVYQHFGYYLPHSSISQRSYGKSVSWSSKQVGDLICYNAINGVGHVGIYIGNNKVVHAGSTATGIHTSTANYRSVNCVRRIVK</sequence>
<dbReference type="PANTHER" id="PTHR47053">
    <property type="entry name" value="MUREIN DD-ENDOPEPTIDASE MEPH-RELATED"/>
    <property type="match status" value="1"/>
</dbReference>
<dbReference type="PROSITE" id="PS51781">
    <property type="entry name" value="SH3B"/>
    <property type="match status" value="2"/>
</dbReference>
<dbReference type="InterPro" id="IPR038765">
    <property type="entry name" value="Papain-like_cys_pep_sf"/>
</dbReference>
<evidence type="ECO:0000256" key="1">
    <source>
        <dbReference type="ARBA" id="ARBA00007074"/>
    </source>
</evidence>
<evidence type="ECO:0000313" key="9">
    <source>
        <dbReference type="Proteomes" id="UP001482154"/>
    </source>
</evidence>
<dbReference type="PANTHER" id="PTHR47053:SF1">
    <property type="entry name" value="MUREIN DD-ENDOPEPTIDASE MEPH-RELATED"/>
    <property type="match status" value="1"/>
</dbReference>
<keyword evidence="5" id="KW-1133">Transmembrane helix</keyword>
<dbReference type="InterPro" id="IPR000064">
    <property type="entry name" value="NLP_P60_dom"/>
</dbReference>
<comment type="caution">
    <text evidence="8">The sequence shown here is derived from an EMBL/GenBank/DDBJ whole genome shotgun (WGS) entry which is preliminary data.</text>
</comment>
<keyword evidence="9" id="KW-1185">Reference proteome</keyword>
<keyword evidence="5" id="KW-0812">Transmembrane</keyword>
<dbReference type="SUPFAM" id="SSF54001">
    <property type="entry name" value="Cysteine proteinases"/>
    <property type="match status" value="1"/>
</dbReference>
<reference evidence="8 9" key="1">
    <citation type="submission" date="2024-04" db="EMBL/GenBank/DDBJ databases">
        <title>Human intestinal bacterial collection.</title>
        <authorList>
            <person name="Pauvert C."/>
            <person name="Hitch T.C.A."/>
            <person name="Clavel T."/>
        </authorList>
    </citation>
    <scope>NUCLEOTIDE SEQUENCE [LARGE SCALE GENOMIC DNA]</scope>
    <source>
        <strain evidence="8 9">CLA-AA-H249</strain>
    </source>
</reference>
<keyword evidence="3" id="KW-0378">Hydrolase</keyword>
<accession>A0ABV1IS09</accession>
<dbReference type="Proteomes" id="UP001482154">
    <property type="component" value="Unassembled WGS sequence"/>
</dbReference>
<dbReference type="InterPro" id="IPR051202">
    <property type="entry name" value="Peptidase_C40"/>
</dbReference>
<keyword evidence="5" id="KW-0472">Membrane</keyword>
<evidence type="ECO:0000259" key="7">
    <source>
        <dbReference type="PROSITE" id="PS51935"/>
    </source>
</evidence>
<dbReference type="PROSITE" id="PS51935">
    <property type="entry name" value="NLPC_P60"/>
    <property type="match status" value="1"/>
</dbReference>
<evidence type="ECO:0000256" key="2">
    <source>
        <dbReference type="ARBA" id="ARBA00022670"/>
    </source>
</evidence>
<organism evidence="8 9">
    <name type="scientific">Anaerostipes amylophilus</name>
    <dbReference type="NCBI Taxonomy" id="2981779"/>
    <lineage>
        <taxon>Bacteria</taxon>
        <taxon>Bacillati</taxon>
        <taxon>Bacillota</taxon>
        <taxon>Clostridia</taxon>
        <taxon>Lachnospirales</taxon>
        <taxon>Lachnospiraceae</taxon>
        <taxon>Anaerostipes</taxon>
    </lineage>
</organism>
<name>A0ABV1IS09_9FIRM</name>
<dbReference type="Gene3D" id="3.90.1720.10">
    <property type="entry name" value="endopeptidase domain like (from Nostoc punctiforme)"/>
    <property type="match status" value="1"/>
</dbReference>
<feature type="transmembrane region" description="Helical" evidence="5">
    <location>
        <begin position="9"/>
        <end position="27"/>
    </location>
</feature>
<evidence type="ECO:0000256" key="4">
    <source>
        <dbReference type="ARBA" id="ARBA00022807"/>
    </source>
</evidence>
<dbReference type="Pfam" id="PF08239">
    <property type="entry name" value="SH3_3"/>
    <property type="match status" value="2"/>
</dbReference>
<keyword evidence="2" id="KW-0645">Protease</keyword>
<dbReference type="Pfam" id="PF00877">
    <property type="entry name" value="NLPC_P60"/>
    <property type="match status" value="1"/>
</dbReference>
<evidence type="ECO:0000313" key="8">
    <source>
        <dbReference type="EMBL" id="MEQ2709743.1"/>
    </source>
</evidence>
<comment type="similarity">
    <text evidence="1">Belongs to the peptidase C40 family.</text>
</comment>
<gene>
    <name evidence="8" type="ORF">AAAU51_00885</name>
</gene>
<feature type="domain" description="NlpC/P60" evidence="7">
    <location>
        <begin position="176"/>
        <end position="295"/>
    </location>
</feature>
<dbReference type="EMBL" id="JBBNIN010000001">
    <property type="protein sequence ID" value="MEQ2709743.1"/>
    <property type="molecule type" value="Genomic_DNA"/>
</dbReference>
<keyword evidence="4" id="KW-0788">Thiol protease</keyword>
<dbReference type="SMART" id="SM00287">
    <property type="entry name" value="SH3b"/>
    <property type="match status" value="2"/>
</dbReference>
<proteinExistence type="inferred from homology"/>
<evidence type="ECO:0000259" key="6">
    <source>
        <dbReference type="PROSITE" id="PS51781"/>
    </source>
</evidence>
<feature type="domain" description="SH3b" evidence="6">
    <location>
        <begin position="35"/>
        <end position="97"/>
    </location>
</feature>